<dbReference type="PANTHER" id="PTHR33495">
    <property type="entry name" value="ANTI-SIGMA FACTOR ANTAGONIST TM_1081-RELATED-RELATED"/>
    <property type="match status" value="1"/>
</dbReference>
<gene>
    <name evidence="2" type="ORF">NIES2135_23870</name>
</gene>
<evidence type="ECO:0000259" key="1">
    <source>
        <dbReference type="PROSITE" id="PS50801"/>
    </source>
</evidence>
<dbReference type="Proteomes" id="UP000217895">
    <property type="component" value="Chromosome"/>
</dbReference>
<reference evidence="2 3" key="1">
    <citation type="submission" date="2017-06" db="EMBL/GenBank/DDBJ databases">
        <title>Genome sequencing of cyanobaciteial culture collection at National Institute for Environmental Studies (NIES).</title>
        <authorList>
            <person name="Hirose Y."/>
            <person name="Shimura Y."/>
            <person name="Fujisawa T."/>
            <person name="Nakamura Y."/>
            <person name="Kawachi M."/>
        </authorList>
    </citation>
    <scope>NUCLEOTIDE SEQUENCE [LARGE SCALE GENOMIC DNA]</scope>
    <source>
        <strain evidence="2 3">NIES-2135</strain>
    </source>
</reference>
<name>A0A1Z4JFY5_LEPBY</name>
<dbReference type="AlphaFoldDB" id="A0A1Z4JFY5"/>
<accession>A0A1Z4JFY5</accession>
<dbReference type="InterPro" id="IPR036513">
    <property type="entry name" value="STAS_dom_sf"/>
</dbReference>
<keyword evidence="3" id="KW-1185">Reference proteome</keyword>
<dbReference type="PROSITE" id="PS50801">
    <property type="entry name" value="STAS"/>
    <property type="match status" value="1"/>
</dbReference>
<proteinExistence type="predicted"/>
<organism evidence="2 3">
    <name type="scientific">Leptolyngbya boryana NIES-2135</name>
    <dbReference type="NCBI Taxonomy" id="1973484"/>
    <lineage>
        <taxon>Bacteria</taxon>
        <taxon>Bacillati</taxon>
        <taxon>Cyanobacteriota</taxon>
        <taxon>Cyanophyceae</taxon>
        <taxon>Leptolyngbyales</taxon>
        <taxon>Leptolyngbyaceae</taxon>
        <taxon>Leptolyngbya group</taxon>
        <taxon>Leptolyngbya</taxon>
    </lineage>
</organism>
<feature type="domain" description="STAS" evidence="1">
    <location>
        <begin position="8"/>
        <end position="106"/>
    </location>
</feature>
<dbReference type="CDD" id="cd07043">
    <property type="entry name" value="STAS_anti-anti-sigma_factors"/>
    <property type="match status" value="1"/>
</dbReference>
<dbReference type="Pfam" id="PF01740">
    <property type="entry name" value="STAS"/>
    <property type="match status" value="1"/>
</dbReference>
<dbReference type="Gene3D" id="3.30.750.24">
    <property type="entry name" value="STAS domain"/>
    <property type="match status" value="1"/>
</dbReference>
<dbReference type="InterPro" id="IPR002645">
    <property type="entry name" value="STAS_dom"/>
</dbReference>
<sequence>MELLTRTIQFPETLDEAAIAHFHQQADDAIQSDATVLLVDFTNVKFMSSPGLMALVIVFKQAREEGKTMFLQSINDQIKMLLELTGMDKVFEIIEHSTEEAEFAIV</sequence>
<dbReference type="EMBL" id="AP018203">
    <property type="protein sequence ID" value="BAY55563.1"/>
    <property type="molecule type" value="Genomic_DNA"/>
</dbReference>
<dbReference type="SUPFAM" id="SSF52091">
    <property type="entry name" value="SpoIIaa-like"/>
    <property type="match status" value="1"/>
</dbReference>
<evidence type="ECO:0000313" key="2">
    <source>
        <dbReference type="EMBL" id="BAY55563.1"/>
    </source>
</evidence>
<protein>
    <submittedName>
        <fullName evidence="2">Anti-sigma factor antagonist</fullName>
    </submittedName>
</protein>
<dbReference type="PANTHER" id="PTHR33495:SF2">
    <property type="entry name" value="ANTI-SIGMA FACTOR ANTAGONIST TM_1081-RELATED"/>
    <property type="match status" value="1"/>
</dbReference>
<dbReference type="GO" id="GO:0043856">
    <property type="term" value="F:anti-sigma factor antagonist activity"/>
    <property type="evidence" value="ECO:0007669"/>
    <property type="project" value="TreeGrafter"/>
</dbReference>
<evidence type="ECO:0000313" key="3">
    <source>
        <dbReference type="Proteomes" id="UP000217895"/>
    </source>
</evidence>